<dbReference type="InterPro" id="IPR015797">
    <property type="entry name" value="NUDIX_hydrolase-like_dom_sf"/>
</dbReference>
<evidence type="ECO:0000313" key="3">
    <source>
        <dbReference type="EMBL" id="GAA3380231.1"/>
    </source>
</evidence>
<dbReference type="Proteomes" id="UP001499990">
    <property type="component" value="Unassembled WGS sequence"/>
</dbReference>
<evidence type="ECO:0000313" key="2">
    <source>
        <dbReference type="EMBL" id="GAA3367462.1"/>
    </source>
</evidence>
<dbReference type="InterPro" id="IPR000086">
    <property type="entry name" value="NUDIX_hydrolase_dom"/>
</dbReference>
<dbReference type="RefSeq" id="WP_345033786.1">
    <property type="nucleotide sequence ID" value="NZ_BAAAYL010000001.1"/>
</dbReference>
<sequence length="160" mass="18331">MTSAWLPPEQYIETIARATSYACLYFTDTAGHPFQMRSRNKREIWQWPGGNLESGETPWDGARRECLEETGYDFRGPQKLIGVHFITAGTAWPANHIGFIFDGGHLSDDQLSKIKLTDEHTEWQVKPLDGWRREMSPVNFARLDAINTARRTGTVAYLER</sequence>
<dbReference type="SUPFAM" id="SSF55811">
    <property type="entry name" value="Nudix"/>
    <property type="match status" value="1"/>
</dbReference>
<reference evidence="2" key="3">
    <citation type="submission" date="2023-12" db="EMBL/GenBank/DDBJ databases">
        <authorList>
            <person name="Sun Q."/>
            <person name="Inoue M."/>
        </authorList>
    </citation>
    <scope>NUCLEOTIDE SEQUENCE</scope>
    <source>
        <strain evidence="2">JCM 9651</strain>
    </source>
</reference>
<feature type="domain" description="Nudix hydrolase" evidence="1">
    <location>
        <begin position="16"/>
        <end position="150"/>
    </location>
</feature>
<reference evidence="2" key="1">
    <citation type="journal article" date="2014" name="Int. J. Syst. Evol. Microbiol.">
        <title>Complete genome of a new Firmicutes species belonging to the dominant human colonic microbiota ('Ruminococcus bicirculans') reveals two chromosomes and a selective capacity to utilize plant glucans.</title>
        <authorList>
            <consortium name="NISC Comparative Sequencing Program"/>
            <person name="Wegmann U."/>
            <person name="Louis P."/>
            <person name="Goesmann A."/>
            <person name="Henrissat B."/>
            <person name="Duncan S.H."/>
            <person name="Flint H.J."/>
        </authorList>
    </citation>
    <scope>NUCLEOTIDE SEQUENCE</scope>
    <source>
        <strain evidence="2">JCM 9651</strain>
    </source>
</reference>
<reference evidence="4" key="2">
    <citation type="journal article" date="2019" name="Int. J. Syst. Evol. Microbiol.">
        <title>The Global Catalogue of Microorganisms (GCM) 10K type strain sequencing project: providing services to taxonomists for standard genome sequencing and annotation.</title>
        <authorList>
            <consortium name="The Broad Institute Genomics Platform"/>
            <consortium name="The Broad Institute Genome Sequencing Center for Infectious Disease"/>
            <person name="Wu L."/>
            <person name="Ma J."/>
        </authorList>
    </citation>
    <scope>NUCLEOTIDE SEQUENCE [LARGE SCALE GENOMIC DNA]</scope>
    <source>
        <strain evidence="4">JCM 9651</strain>
    </source>
</reference>
<organism evidence="2 4">
    <name type="scientific">Streptomyces sannanensis</name>
    <dbReference type="NCBI Taxonomy" id="285536"/>
    <lineage>
        <taxon>Bacteria</taxon>
        <taxon>Bacillati</taxon>
        <taxon>Actinomycetota</taxon>
        <taxon>Actinomycetes</taxon>
        <taxon>Kitasatosporales</taxon>
        <taxon>Streptomycetaceae</taxon>
        <taxon>Streptomyces</taxon>
    </lineage>
</organism>
<dbReference type="EMBL" id="BAAAYL010000001">
    <property type="protein sequence ID" value="GAA3380231.1"/>
    <property type="molecule type" value="Genomic_DNA"/>
</dbReference>
<dbReference type="EMBL" id="BAAAYL010000001">
    <property type="protein sequence ID" value="GAA3367462.1"/>
    <property type="molecule type" value="Genomic_DNA"/>
</dbReference>
<comment type="caution">
    <text evidence="2">The sequence shown here is derived from an EMBL/GenBank/DDBJ whole genome shotgun (WGS) entry which is preliminary data.</text>
</comment>
<dbReference type="GO" id="GO:0016787">
    <property type="term" value="F:hydrolase activity"/>
    <property type="evidence" value="ECO:0007669"/>
    <property type="project" value="UniProtKB-KW"/>
</dbReference>
<keyword evidence="2" id="KW-0378">Hydrolase</keyword>
<keyword evidence="4" id="KW-1185">Reference proteome</keyword>
<dbReference type="Gene3D" id="3.90.79.10">
    <property type="entry name" value="Nucleoside Triphosphate Pyrophosphohydrolase"/>
    <property type="match status" value="1"/>
</dbReference>
<name>A0ABP6S3Q9_9ACTN</name>
<proteinExistence type="predicted"/>
<accession>A0ABP6S3Q9</accession>
<evidence type="ECO:0000313" key="4">
    <source>
        <dbReference type="Proteomes" id="UP001499990"/>
    </source>
</evidence>
<gene>
    <name evidence="2" type="ORF">GCM10020367_01830</name>
    <name evidence="3" type="ORF">GCM10020367_67010</name>
</gene>
<evidence type="ECO:0000259" key="1">
    <source>
        <dbReference type="PROSITE" id="PS51462"/>
    </source>
</evidence>
<dbReference type="Pfam" id="PF00293">
    <property type="entry name" value="NUDIX"/>
    <property type="match status" value="1"/>
</dbReference>
<dbReference type="PROSITE" id="PS51462">
    <property type="entry name" value="NUDIX"/>
    <property type="match status" value="1"/>
</dbReference>
<protein>
    <submittedName>
        <fullName evidence="2">NUDIX hydrolase</fullName>
    </submittedName>
</protein>